<evidence type="ECO:0000313" key="4">
    <source>
        <dbReference type="Proteomes" id="UP001500967"/>
    </source>
</evidence>
<gene>
    <name evidence="3" type="ORF">GCM10009539_54800</name>
</gene>
<dbReference type="EMBL" id="BAAAGX010000021">
    <property type="protein sequence ID" value="GAA0262080.1"/>
    <property type="molecule type" value="Genomic_DNA"/>
</dbReference>
<feature type="transmembrane region" description="Helical" evidence="2">
    <location>
        <begin position="174"/>
        <end position="193"/>
    </location>
</feature>
<evidence type="ECO:0000313" key="3">
    <source>
        <dbReference type="EMBL" id="GAA0262080.1"/>
    </source>
</evidence>
<feature type="region of interest" description="Disordered" evidence="1">
    <location>
        <begin position="1"/>
        <end position="36"/>
    </location>
</feature>
<dbReference type="RefSeq" id="WP_344651796.1">
    <property type="nucleotide sequence ID" value="NZ_BAAAGX010000021.1"/>
</dbReference>
<keyword evidence="2" id="KW-0472">Membrane</keyword>
<feature type="transmembrane region" description="Helical" evidence="2">
    <location>
        <begin position="200"/>
        <end position="218"/>
    </location>
</feature>
<keyword evidence="2" id="KW-0812">Transmembrane</keyword>
<protein>
    <recommendedName>
        <fullName evidence="5">Integral membrane protein</fullName>
    </recommendedName>
</protein>
<feature type="transmembrane region" description="Helical" evidence="2">
    <location>
        <begin position="130"/>
        <end position="154"/>
    </location>
</feature>
<organism evidence="3 4">
    <name type="scientific">Cryptosporangium japonicum</name>
    <dbReference type="NCBI Taxonomy" id="80872"/>
    <lineage>
        <taxon>Bacteria</taxon>
        <taxon>Bacillati</taxon>
        <taxon>Actinomycetota</taxon>
        <taxon>Actinomycetes</taxon>
        <taxon>Cryptosporangiales</taxon>
        <taxon>Cryptosporangiaceae</taxon>
        <taxon>Cryptosporangium</taxon>
    </lineage>
</organism>
<feature type="transmembrane region" description="Helical" evidence="2">
    <location>
        <begin position="44"/>
        <end position="62"/>
    </location>
</feature>
<evidence type="ECO:0008006" key="5">
    <source>
        <dbReference type="Google" id="ProtNLM"/>
    </source>
</evidence>
<keyword evidence="4" id="KW-1185">Reference proteome</keyword>
<evidence type="ECO:0000256" key="2">
    <source>
        <dbReference type="SAM" id="Phobius"/>
    </source>
</evidence>
<keyword evidence="2" id="KW-1133">Transmembrane helix</keyword>
<proteinExistence type="predicted"/>
<accession>A0ABN0UUP5</accession>
<evidence type="ECO:0000256" key="1">
    <source>
        <dbReference type="SAM" id="MobiDB-lite"/>
    </source>
</evidence>
<reference evidence="3 4" key="1">
    <citation type="journal article" date="2019" name="Int. J. Syst. Evol. Microbiol.">
        <title>The Global Catalogue of Microorganisms (GCM) 10K type strain sequencing project: providing services to taxonomists for standard genome sequencing and annotation.</title>
        <authorList>
            <consortium name="The Broad Institute Genomics Platform"/>
            <consortium name="The Broad Institute Genome Sequencing Center for Infectious Disease"/>
            <person name="Wu L."/>
            <person name="Ma J."/>
        </authorList>
    </citation>
    <scope>NUCLEOTIDE SEQUENCE [LARGE SCALE GENOMIC DNA]</scope>
    <source>
        <strain evidence="3 4">JCM 10425</strain>
    </source>
</reference>
<name>A0ABN0UUP5_9ACTN</name>
<feature type="transmembrane region" description="Helical" evidence="2">
    <location>
        <begin position="224"/>
        <end position="246"/>
    </location>
</feature>
<sequence>MTPPRRPSSLPAARSRLTRPRPPARRSGPAAPAETPARYGTQSFWSLAVAFPAALSLLRLWIEAGGQFQTTLLLVQNVNPVNLFATTFLVSMRLVTGVLVLAFALGGVLSHAPGFEQRWLARWTSRTPPWLLAAVFGLALATWQILYLPLLIPAFVLVAQATGEWRTARPGNRLVVLGALLAGYAAVIWPTLVDAYTQRVPLVFAMFAVPPLLALGVGGRVPRWFALAVAVAGPVAVVAFSIAAAATSMTMPVLPLTVTTVTGPEGESASIRGYVVASDDELTAILQESGGVRYVRNSAVVNRVLCPASPDVPLYRLRVHDLHVEDSLLEAWGRRVRPAPLVDATCRIRSSPRSTGPL</sequence>
<comment type="caution">
    <text evidence="3">The sequence shown here is derived from an EMBL/GenBank/DDBJ whole genome shotgun (WGS) entry which is preliminary data.</text>
</comment>
<dbReference type="Proteomes" id="UP001500967">
    <property type="component" value="Unassembled WGS sequence"/>
</dbReference>
<feature type="transmembrane region" description="Helical" evidence="2">
    <location>
        <begin position="82"/>
        <end position="109"/>
    </location>
</feature>